<evidence type="ECO:0000313" key="5">
    <source>
        <dbReference type="Proteomes" id="UP000237968"/>
    </source>
</evidence>
<evidence type="ECO:0000256" key="1">
    <source>
        <dbReference type="SAM" id="MobiDB-lite"/>
    </source>
</evidence>
<comment type="caution">
    <text evidence="4">The sequence shown here is derived from an EMBL/GenBank/DDBJ whole genome shotgun (WGS) entry which is preliminary data.</text>
</comment>
<evidence type="ECO:0000313" key="4">
    <source>
        <dbReference type="EMBL" id="PRP96596.1"/>
    </source>
</evidence>
<reference evidence="4 5" key="1">
    <citation type="submission" date="2018-03" db="EMBL/GenBank/DDBJ databases">
        <title>Draft Genome Sequences of the Obligatory Marine Myxobacteria Enhygromyxa salina SWB005.</title>
        <authorList>
            <person name="Poehlein A."/>
            <person name="Moghaddam J.A."/>
            <person name="Harms H."/>
            <person name="Alanjari M."/>
            <person name="Koenig G.M."/>
            <person name="Daniel R."/>
            <person name="Schaeberle T.F."/>
        </authorList>
    </citation>
    <scope>NUCLEOTIDE SEQUENCE [LARGE SCALE GENOMIC DNA]</scope>
    <source>
        <strain evidence="4 5">SWB005</strain>
    </source>
</reference>
<proteinExistence type="predicted"/>
<feature type="region of interest" description="Disordered" evidence="1">
    <location>
        <begin position="233"/>
        <end position="255"/>
    </location>
</feature>
<dbReference type="PANTHER" id="PTHR42208">
    <property type="entry name" value="HEAVY METAL TRANSPORTER-RELATED"/>
    <property type="match status" value="1"/>
</dbReference>
<protein>
    <recommendedName>
        <fullName evidence="3">Urease accessory protein UreH-like transmembrane domain-containing protein</fullName>
    </recommendedName>
</protein>
<dbReference type="AlphaFoldDB" id="A0A2S9XUP8"/>
<keyword evidence="2" id="KW-0472">Membrane</keyword>
<sequence length="255" mass="25516">MSVPWLALAAVLGASLVGSLHCVGMCGGFVTAVSGASCDRRAGGPRELAPLLAYQGARGLAYLGLGAAAGLLGASLDASGAWLGVQRVAGPLMGLTLIAMAIASLWPKRSSQAPLTTLGASARRPNLVARLRLRLSEAVRTRGAVAGAAAGLLSALLPCGWLWAYVAVAASTGSVVHGLLVMAAFWLGTVPALLGVGLLAGELGRRLGRHAPRITALAMLTLGALSLAGKLTPAPTPAPASTHDPHTETPAAPCH</sequence>
<gene>
    <name evidence="4" type="ORF">ENSA5_36720</name>
</gene>
<dbReference type="PANTHER" id="PTHR42208:SF1">
    <property type="entry name" value="HEAVY METAL TRANSPORTER"/>
    <property type="match status" value="1"/>
</dbReference>
<dbReference type="EMBL" id="PVNK01000165">
    <property type="protein sequence ID" value="PRP96596.1"/>
    <property type="molecule type" value="Genomic_DNA"/>
</dbReference>
<accession>A0A2S9XUP8</accession>
<keyword evidence="5" id="KW-1185">Reference proteome</keyword>
<dbReference type="Proteomes" id="UP000237968">
    <property type="component" value="Unassembled WGS sequence"/>
</dbReference>
<name>A0A2S9XUP8_9BACT</name>
<feature type="transmembrane region" description="Helical" evidence="2">
    <location>
        <begin position="176"/>
        <end position="199"/>
    </location>
</feature>
<organism evidence="4 5">
    <name type="scientific">Enhygromyxa salina</name>
    <dbReference type="NCBI Taxonomy" id="215803"/>
    <lineage>
        <taxon>Bacteria</taxon>
        <taxon>Pseudomonadati</taxon>
        <taxon>Myxococcota</taxon>
        <taxon>Polyangia</taxon>
        <taxon>Nannocystales</taxon>
        <taxon>Nannocystaceae</taxon>
        <taxon>Enhygromyxa</taxon>
    </lineage>
</organism>
<keyword evidence="2" id="KW-1133">Transmembrane helix</keyword>
<feature type="transmembrane region" description="Helical" evidence="2">
    <location>
        <begin position="59"/>
        <end position="76"/>
    </location>
</feature>
<dbReference type="RefSeq" id="WP_146155849.1">
    <property type="nucleotide sequence ID" value="NZ_PVNK01000165.1"/>
</dbReference>
<feature type="transmembrane region" description="Helical" evidence="2">
    <location>
        <begin position="211"/>
        <end position="229"/>
    </location>
</feature>
<feature type="domain" description="Urease accessory protein UreH-like transmembrane" evidence="3">
    <location>
        <begin position="12"/>
        <end position="224"/>
    </location>
</feature>
<feature type="transmembrane region" description="Helical" evidence="2">
    <location>
        <begin position="88"/>
        <end position="106"/>
    </location>
</feature>
<evidence type="ECO:0000259" key="3">
    <source>
        <dbReference type="Pfam" id="PF13386"/>
    </source>
</evidence>
<feature type="transmembrane region" description="Helical" evidence="2">
    <location>
        <begin position="143"/>
        <end position="164"/>
    </location>
</feature>
<dbReference type="InterPro" id="IPR039447">
    <property type="entry name" value="UreH-like_TM_dom"/>
</dbReference>
<keyword evidence="2" id="KW-0812">Transmembrane</keyword>
<dbReference type="Pfam" id="PF13386">
    <property type="entry name" value="DsbD_2"/>
    <property type="match status" value="1"/>
</dbReference>
<evidence type="ECO:0000256" key="2">
    <source>
        <dbReference type="SAM" id="Phobius"/>
    </source>
</evidence>